<accession>A0ABD1P3B0</accession>
<evidence type="ECO:0000313" key="1">
    <source>
        <dbReference type="EMBL" id="KAL2457823.1"/>
    </source>
</evidence>
<organism evidence="1 2">
    <name type="scientific">Forsythia ovata</name>
    <dbReference type="NCBI Taxonomy" id="205694"/>
    <lineage>
        <taxon>Eukaryota</taxon>
        <taxon>Viridiplantae</taxon>
        <taxon>Streptophyta</taxon>
        <taxon>Embryophyta</taxon>
        <taxon>Tracheophyta</taxon>
        <taxon>Spermatophyta</taxon>
        <taxon>Magnoliopsida</taxon>
        <taxon>eudicotyledons</taxon>
        <taxon>Gunneridae</taxon>
        <taxon>Pentapetalae</taxon>
        <taxon>asterids</taxon>
        <taxon>lamiids</taxon>
        <taxon>Lamiales</taxon>
        <taxon>Oleaceae</taxon>
        <taxon>Forsythieae</taxon>
        <taxon>Forsythia</taxon>
    </lineage>
</organism>
<sequence>MDEPQVEPTNDNNVNIDIGFGEFFEGSGGRVRKFGHSDIRSDSKSRKKFAKKYVDGIPRMLAWEMPKRLTSSAVEVKSTLISTKAELAEIYWQELTPCVEEEDTTS</sequence>
<dbReference type="Proteomes" id="UP001604277">
    <property type="component" value="Unassembled WGS sequence"/>
</dbReference>
<reference evidence="2" key="1">
    <citation type="submission" date="2024-07" db="EMBL/GenBank/DDBJ databases">
        <title>Two chromosome-level genome assemblies of Korean endemic species Abeliophyllum distichum and Forsythia ovata (Oleaceae).</title>
        <authorList>
            <person name="Jang H."/>
        </authorList>
    </citation>
    <scope>NUCLEOTIDE SEQUENCE [LARGE SCALE GENOMIC DNA]</scope>
</reference>
<proteinExistence type="predicted"/>
<evidence type="ECO:0000313" key="2">
    <source>
        <dbReference type="Proteomes" id="UP001604277"/>
    </source>
</evidence>
<dbReference type="AlphaFoldDB" id="A0ABD1P3B0"/>
<keyword evidence="2" id="KW-1185">Reference proteome</keyword>
<protein>
    <submittedName>
        <fullName evidence="1">Uncharacterized protein</fullName>
    </submittedName>
</protein>
<comment type="caution">
    <text evidence="1">The sequence shown here is derived from an EMBL/GenBank/DDBJ whole genome shotgun (WGS) entry which is preliminary data.</text>
</comment>
<name>A0ABD1P3B0_9LAMI</name>
<dbReference type="EMBL" id="JBFOLJ010000035">
    <property type="protein sequence ID" value="KAL2457823.1"/>
    <property type="molecule type" value="Genomic_DNA"/>
</dbReference>
<gene>
    <name evidence="1" type="ORF">Fot_56051</name>
</gene>